<dbReference type="InterPro" id="IPR009057">
    <property type="entry name" value="Homeodomain-like_sf"/>
</dbReference>
<evidence type="ECO:0000313" key="6">
    <source>
        <dbReference type="Proteomes" id="UP000324133"/>
    </source>
</evidence>
<keyword evidence="1" id="KW-0805">Transcription regulation</keyword>
<evidence type="ECO:0000256" key="3">
    <source>
        <dbReference type="ARBA" id="ARBA00023163"/>
    </source>
</evidence>
<dbReference type="PROSITE" id="PS01124">
    <property type="entry name" value="HTH_ARAC_FAMILY_2"/>
    <property type="match status" value="1"/>
</dbReference>
<dbReference type="OrthoDB" id="1007667at2"/>
<dbReference type="InterPro" id="IPR018060">
    <property type="entry name" value="HTH_AraC"/>
</dbReference>
<dbReference type="PANTHER" id="PTHR43280:SF32">
    <property type="entry name" value="TRANSCRIPTIONAL REGULATORY PROTEIN"/>
    <property type="match status" value="1"/>
</dbReference>
<gene>
    <name evidence="5" type="ORF">FOA19_15870</name>
</gene>
<keyword evidence="3" id="KW-0804">Transcription</keyword>
<reference evidence="5 6" key="1">
    <citation type="submission" date="2019-07" db="EMBL/GenBank/DDBJ databases">
        <title>Rufibacter sp. nov., isolated from lake sediment.</title>
        <authorList>
            <person name="Qu J.-H."/>
        </authorList>
    </citation>
    <scope>NUCLEOTIDE SEQUENCE [LARGE SCALE GENOMIC DNA]</scope>
    <source>
        <strain evidence="5 6">NBS58-1</strain>
    </source>
</reference>
<dbReference type="InterPro" id="IPR037923">
    <property type="entry name" value="HTH-like"/>
</dbReference>
<dbReference type="Proteomes" id="UP000324133">
    <property type="component" value="Unassembled WGS sequence"/>
</dbReference>
<sequence>MDADREIVVLEMAGNCEVPTDLLGNYFIHVLCHGGTAHFRLAGRPYQLGENDIAILLPSLEFSGIDCSEDFKATCLLVSFGLMSRNNPDIGWGIKGFLFSQENPVVHLSERDSGRCLDSFRLLEGRHSDGRHRFRNETVNLQLQMFVMDMWDIFSKEMEKRSINNQKGSLFERFLQLVQEHCMEEREVDYYASQLCITPKYLTEVCKKNSGKTALEWIQNYTTQRLIILLDNNKLSFTEIADTLNFSSQSFFSRYVRKVLGVSPSEYRQRMADL</sequence>
<dbReference type="GO" id="GO:0043565">
    <property type="term" value="F:sequence-specific DNA binding"/>
    <property type="evidence" value="ECO:0007669"/>
    <property type="project" value="InterPro"/>
</dbReference>
<proteinExistence type="predicted"/>
<dbReference type="SUPFAM" id="SSF46689">
    <property type="entry name" value="Homeodomain-like"/>
    <property type="match status" value="1"/>
</dbReference>
<evidence type="ECO:0000313" key="5">
    <source>
        <dbReference type="EMBL" id="KAA3438696.1"/>
    </source>
</evidence>
<evidence type="ECO:0000256" key="2">
    <source>
        <dbReference type="ARBA" id="ARBA00023125"/>
    </source>
</evidence>
<dbReference type="PANTHER" id="PTHR43280">
    <property type="entry name" value="ARAC-FAMILY TRANSCRIPTIONAL REGULATOR"/>
    <property type="match status" value="1"/>
</dbReference>
<keyword evidence="2" id="KW-0238">DNA-binding</keyword>
<accession>A0A5B6TEV8</accession>
<dbReference type="SMART" id="SM00342">
    <property type="entry name" value="HTH_ARAC"/>
    <property type="match status" value="1"/>
</dbReference>
<protein>
    <submittedName>
        <fullName evidence="5">AraC family transcriptional regulator</fullName>
    </submittedName>
</protein>
<evidence type="ECO:0000259" key="4">
    <source>
        <dbReference type="PROSITE" id="PS01124"/>
    </source>
</evidence>
<dbReference type="PRINTS" id="PR00032">
    <property type="entry name" value="HTHARAC"/>
</dbReference>
<comment type="caution">
    <text evidence="5">The sequence shown here is derived from an EMBL/GenBank/DDBJ whole genome shotgun (WGS) entry which is preliminary data.</text>
</comment>
<evidence type="ECO:0000256" key="1">
    <source>
        <dbReference type="ARBA" id="ARBA00023015"/>
    </source>
</evidence>
<dbReference type="Gene3D" id="1.10.10.60">
    <property type="entry name" value="Homeodomain-like"/>
    <property type="match status" value="1"/>
</dbReference>
<dbReference type="GO" id="GO:0003700">
    <property type="term" value="F:DNA-binding transcription factor activity"/>
    <property type="evidence" value="ECO:0007669"/>
    <property type="project" value="InterPro"/>
</dbReference>
<dbReference type="Pfam" id="PF12833">
    <property type="entry name" value="HTH_18"/>
    <property type="match status" value="1"/>
</dbReference>
<keyword evidence="6" id="KW-1185">Reference proteome</keyword>
<dbReference type="AlphaFoldDB" id="A0A5B6TEV8"/>
<name>A0A5B6TEV8_9BACT</name>
<organism evidence="5 6">
    <name type="scientific">Rufibacter hautae</name>
    <dbReference type="NCBI Taxonomy" id="2595005"/>
    <lineage>
        <taxon>Bacteria</taxon>
        <taxon>Pseudomonadati</taxon>
        <taxon>Bacteroidota</taxon>
        <taxon>Cytophagia</taxon>
        <taxon>Cytophagales</taxon>
        <taxon>Hymenobacteraceae</taxon>
        <taxon>Rufibacter</taxon>
    </lineage>
</organism>
<feature type="domain" description="HTH araC/xylS-type" evidence="4">
    <location>
        <begin position="172"/>
        <end position="270"/>
    </location>
</feature>
<dbReference type="EMBL" id="VKKY01000002">
    <property type="protein sequence ID" value="KAA3438696.1"/>
    <property type="molecule type" value="Genomic_DNA"/>
</dbReference>
<dbReference type="InterPro" id="IPR020449">
    <property type="entry name" value="Tscrpt_reg_AraC-type_HTH"/>
</dbReference>
<dbReference type="SUPFAM" id="SSF51215">
    <property type="entry name" value="Regulatory protein AraC"/>
    <property type="match status" value="1"/>
</dbReference>